<keyword evidence="4" id="KW-1185">Reference proteome</keyword>
<feature type="compositionally biased region" description="Low complexity" evidence="2">
    <location>
        <begin position="84"/>
        <end position="98"/>
    </location>
</feature>
<dbReference type="Pfam" id="PF08238">
    <property type="entry name" value="Sel1"/>
    <property type="match status" value="5"/>
</dbReference>
<evidence type="ECO:0008006" key="5">
    <source>
        <dbReference type="Google" id="ProtNLM"/>
    </source>
</evidence>
<feature type="region of interest" description="Disordered" evidence="2">
    <location>
        <begin position="171"/>
        <end position="202"/>
    </location>
</feature>
<evidence type="ECO:0000313" key="3">
    <source>
        <dbReference type="EMBL" id="SAL94855.1"/>
    </source>
</evidence>
<dbReference type="Gene3D" id="1.25.40.10">
    <property type="entry name" value="Tetratricopeptide repeat domain"/>
    <property type="match status" value="2"/>
</dbReference>
<accession>A0A163IQX2</accession>
<dbReference type="STRING" id="4829.A0A163IQX2"/>
<reference evidence="3" key="1">
    <citation type="submission" date="2016-04" db="EMBL/GenBank/DDBJ databases">
        <authorList>
            <person name="Evans L.H."/>
            <person name="Alamgir A."/>
            <person name="Owens N."/>
            <person name="Weber N.D."/>
            <person name="Virtaneva K."/>
            <person name="Barbian K."/>
            <person name="Babar A."/>
            <person name="Rosenke K."/>
        </authorList>
    </citation>
    <scope>NUCLEOTIDE SEQUENCE [LARGE SCALE GENOMIC DNA]</scope>
    <source>
        <strain evidence="3">CBS 101.48</strain>
    </source>
</reference>
<name>A0A163IQX2_ABSGL</name>
<dbReference type="AlphaFoldDB" id="A0A163IQX2"/>
<dbReference type="PANTHER" id="PTHR46430">
    <property type="entry name" value="PROTEIN SKT5-RELATED"/>
    <property type="match status" value="1"/>
</dbReference>
<organism evidence="3">
    <name type="scientific">Absidia glauca</name>
    <name type="common">Pin mould</name>
    <dbReference type="NCBI Taxonomy" id="4829"/>
    <lineage>
        <taxon>Eukaryota</taxon>
        <taxon>Fungi</taxon>
        <taxon>Fungi incertae sedis</taxon>
        <taxon>Mucoromycota</taxon>
        <taxon>Mucoromycotina</taxon>
        <taxon>Mucoromycetes</taxon>
        <taxon>Mucorales</taxon>
        <taxon>Cunninghamellaceae</taxon>
        <taxon>Absidia</taxon>
    </lineage>
</organism>
<dbReference type="PANTHER" id="PTHR46430:SF1">
    <property type="entry name" value="CHITIN SYNTHASE REGULATOR SKT5-RELATED"/>
    <property type="match status" value="1"/>
</dbReference>
<dbReference type="Proteomes" id="UP000078561">
    <property type="component" value="Unassembled WGS sequence"/>
</dbReference>
<feature type="region of interest" description="Disordered" evidence="2">
    <location>
        <begin position="43"/>
        <end position="134"/>
    </location>
</feature>
<sequence>MWHDSQQLQHRKKRPLPQLPHRSASGHFISVGPCWISTSHTLTRETSQSTGYRKKTNDSMKMETPLPTTTYHGIHQKPYEPIVTTSTSSTSTSSSSSSFIHLNDEPHDRSTCTSPYSSSPHTPEDTQHPDTSLLKRYSSPLYPLSHRHSMLLSPTSSMRDPPRKCLSTVDLTTIPSPWAPPSNYTQTPNEIDPSQQKDPPPLGTVASFSLTHDKDALATYRRMATKTRDTPTQLSYMVYLIQVAGLYRHRGELRARLLQEAGYWLRRLSRARAPLALLIKGHWYLQQQPSDVSLEDLNLMMMPALPTMSWRKAKQCFQKAIAASGSMEAHYALAMGLADRKPTKRMMASFRMAADQYHPLACFKLATIFLFGQLNQTQDLDQGLHYLEKAAEVDGSPVCAQASFMLSCLYAGDHALIGLDSTKLAVEGMKNPSQARHYLDRAVALHYPEALLRQGQFTENKWQAFQWYLQAECAGGMLAVARCYAQGIPGHLAPNPSLAFQWCQRAADHGLDQADYLLGTYYETGFGVMPDHSKATACFEKAAAKGYSPDTPPFFLYCKNWRGVIKSSVHESGGGKKGDFNTDSGKKGMREMVFYWIVQLTKPGSTPIGSPQPKLSTDNKKRSWI</sequence>
<protein>
    <recommendedName>
        <fullName evidence="5">HCP-like protein</fullName>
    </recommendedName>
</protein>
<dbReference type="OrthoDB" id="272077at2759"/>
<feature type="compositionally biased region" description="Polar residues" evidence="2">
    <location>
        <begin position="111"/>
        <end position="121"/>
    </location>
</feature>
<evidence type="ECO:0000256" key="1">
    <source>
        <dbReference type="ARBA" id="ARBA00022737"/>
    </source>
</evidence>
<dbReference type="EMBL" id="LT550041">
    <property type="protein sequence ID" value="SAL94855.1"/>
    <property type="molecule type" value="Genomic_DNA"/>
</dbReference>
<feature type="compositionally biased region" description="Polar residues" evidence="2">
    <location>
        <begin position="182"/>
        <end position="197"/>
    </location>
</feature>
<evidence type="ECO:0000256" key="2">
    <source>
        <dbReference type="SAM" id="MobiDB-lite"/>
    </source>
</evidence>
<feature type="region of interest" description="Disordered" evidence="2">
    <location>
        <begin position="1"/>
        <end position="24"/>
    </location>
</feature>
<feature type="compositionally biased region" description="Polar residues" evidence="2">
    <location>
        <begin position="605"/>
        <end position="616"/>
    </location>
</feature>
<feature type="region of interest" description="Disordered" evidence="2">
    <location>
        <begin position="605"/>
        <end position="625"/>
    </location>
</feature>
<proteinExistence type="predicted"/>
<dbReference type="InterPro" id="IPR011990">
    <property type="entry name" value="TPR-like_helical_dom_sf"/>
</dbReference>
<evidence type="ECO:0000313" key="4">
    <source>
        <dbReference type="Proteomes" id="UP000078561"/>
    </source>
</evidence>
<dbReference type="SUPFAM" id="SSF81901">
    <property type="entry name" value="HCP-like"/>
    <property type="match status" value="2"/>
</dbReference>
<gene>
    <name evidence="3" type="primary">ABSGL_00147.1 scaffold 348</name>
</gene>
<keyword evidence="1" id="KW-0677">Repeat</keyword>
<dbReference type="OMA" id="WISTSHT"/>
<dbReference type="SMART" id="SM00671">
    <property type="entry name" value="SEL1"/>
    <property type="match status" value="4"/>
</dbReference>
<dbReference type="InterPro" id="IPR051726">
    <property type="entry name" value="Chitin_Synth_Reg"/>
</dbReference>
<dbReference type="InterPro" id="IPR006597">
    <property type="entry name" value="Sel1-like"/>
</dbReference>
<dbReference type="InParanoid" id="A0A163IQX2"/>